<evidence type="ECO:0000256" key="4">
    <source>
        <dbReference type="ARBA" id="ARBA00022840"/>
    </source>
</evidence>
<comment type="function">
    <text evidence="6">Ligates lysine onto the cytidine present at position 34 of the AUA codon-specific tRNA(Ile) that contains the anticodon CAU, in an ATP-dependent manner. Cytidine is converted to lysidine, thus changing the amino acid specificity of the tRNA from methionine to isoleucine.</text>
</comment>
<evidence type="ECO:0000259" key="7">
    <source>
        <dbReference type="Pfam" id="PF01171"/>
    </source>
</evidence>
<feature type="binding site" evidence="6">
    <location>
        <begin position="50"/>
        <end position="55"/>
    </location>
    <ligand>
        <name>ATP</name>
        <dbReference type="ChEBI" id="CHEBI:30616"/>
    </ligand>
</feature>
<evidence type="ECO:0000256" key="5">
    <source>
        <dbReference type="ARBA" id="ARBA00048539"/>
    </source>
</evidence>
<dbReference type="PANTHER" id="PTHR43033">
    <property type="entry name" value="TRNA(ILE)-LYSIDINE SYNTHASE-RELATED"/>
    <property type="match status" value="1"/>
</dbReference>
<keyword evidence="4 6" id="KW-0067">ATP-binding</keyword>
<dbReference type="Pfam" id="PF01171">
    <property type="entry name" value="ATP_bind_3"/>
    <property type="match status" value="1"/>
</dbReference>
<dbReference type="EC" id="6.3.4.19" evidence="6"/>
<dbReference type="HAMAP" id="MF_01161">
    <property type="entry name" value="tRNA_Ile_lys_synt"/>
    <property type="match status" value="1"/>
</dbReference>
<evidence type="ECO:0000313" key="8">
    <source>
        <dbReference type="EMBL" id="MBB5092442.1"/>
    </source>
</evidence>
<accession>A0A7W8AL76</accession>
<keyword evidence="9" id="KW-1185">Reference proteome</keyword>
<protein>
    <recommendedName>
        <fullName evidence="6">tRNA(Ile)-lysidine synthase</fullName>
        <ecNumber evidence="6">6.3.4.19</ecNumber>
    </recommendedName>
    <alternativeName>
        <fullName evidence="6">tRNA(Ile)-2-lysyl-cytidine synthase</fullName>
    </alternativeName>
    <alternativeName>
        <fullName evidence="6">tRNA(Ile)-lysidine synthetase</fullName>
    </alternativeName>
</protein>
<reference evidence="8 9" key="1">
    <citation type="submission" date="2020-08" db="EMBL/GenBank/DDBJ databases">
        <title>Genomic Encyclopedia of Type Strains, Phase IV (KMG-IV): sequencing the most valuable type-strain genomes for metagenomic binning, comparative biology and taxonomic classification.</title>
        <authorList>
            <person name="Goeker M."/>
        </authorList>
    </citation>
    <scope>NUCLEOTIDE SEQUENCE [LARGE SCALE GENOMIC DNA]</scope>
    <source>
        <strain evidence="8 9">DSM 25620</strain>
    </source>
</reference>
<keyword evidence="3 6" id="KW-0547">Nucleotide-binding</keyword>
<dbReference type="PANTHER" id="PTHR43033:SF1">
    <property type="entry name" value="TRNA(ILE)-LYSIDINE SYNTHASE-RELATED"/>
    <property type="match status" value="1"/>
</dbReference>
<comment type="subcellular location">
    <subcellularLocation>
        <location evidence="6">Cytoplasm</location>
    </subcellularLocation>
</comment>
<dbReference type="GO" id="GO:0005737">
    <property type="term" value="C:cytoplasm"/>
    <property type="evidence" value="ECO:0007669"/>
    <property type="project" value="UniProtKB-SubCell"/>
</dbReference>
<evidence type="ECO:0000256" key="2">
    <source>
        <dbReference type="ARBA" id="ARBA00022694"/>
    </source>
</evidence>
<dbReference type="Gene3D" id="3.40.50.620">
    <property type="entry name" value="HUPs"/>
    <property type="match status" value="1"/>
</dbReference>
<gene>
    <name evidence="6" type="primary">tilS</name>
    <name evidence="8" type="ORF">HNQ68_002999</name>
</gene>
<dbReference type="GO" id="GO:0032267">
    <property type="term" value="F:tRNA(Ile)-lysidine synthase activity"/>
    <property type="evidence" value="ECO:0007669"/>
    <property type="project" value="UniProtKB-EC"/>
</dbReference>
<evidence type="ECO:0000256" key="3">
    <source>
        <dbReference type="ARBA" id="ARBA00022741"/>
    </source>
</evidence>
<dbReference type="EMBL" id="JACHIL010000006">
    <property type="protein sequence ID" value="MBB5092442.1"/>
    <property type="molecule type" value="Genomic_DNA"/>
</dbReference>
<comment type="caution">
    <text evidence="8">The sequence shown here is derived from an EMBL/GenBank/DDBJ whole genome shotgun (WGS) entry which is preliminary data.</text>
</comment>
<comment type="similarity">
    <text evidence="6">Belongs to the tRNA(Ile)-lysidine synthase family.</text>
</comment>
<dbReference type="RefSeq" id="WP_151160244.1">
    <property type="nucleotide sequence ID" value="NZ_JACHIL010000006.1"/>
</dbReference>
<evidence type="ECO:0000256" key="1">
    <source>
        <dbReference type="ARBA" id="ARBA00022598"/>
    </source>
</evidence>
<dbReference type="Proteomes" id="UP000531231">
    <property type="component" value="Unassembled WGS sequence"/>
</dbReference>
<comment type="domain">
    <text evidence="6">The N-terminal region contains the highly conserved SGGXDS motif, predicted to be a P-loop motif involved in ATP binding.</text>
</comment>
<dbReference type="InterPro" id="IPR012094">
    <property type="entry name" value="tRNA_Ile_lys_synt"/>
</dbReference>
<organism evidence="8 9">
    <name type="scientific">Pseudochrobactrum saccharolyticum</name>
    <dbReference type="NCBI Taxonomy" id="354352"/>
    <lineage>
        <taxon>Bacteria</taxon>
        <taxon>Pseudomonadati</taxon>
        <taxon>Pseudomonadota</taxon>
        <taxon>Alphaproteobacteria</taxon>
        <taxon>Hyphomicrobiales</taxon>
        <taxon>Brucellaceae</taxon>
        <taxon>Pseudochrobactrum</taxon>
    </lineage>
</organism>
<dbReference type="SUPFAM" id="SSF52402">
    <property type="entry name" value="Adenine nucleotide alpha hydrolases-like"/>
    <property type="match status" value="1"/>
</dbReference>
<dbReference type="InterPro" id="IPR012795">
    <property type="entry name" value="tRNA_Ile_lys_synt_N"/>
</dbReference>
<feature type="domain" description="tRNA(Ile)-lysidine/2-thiocytidine synthase N-terminal" evidence="7">
    <location>
        <begin position="45"/>
        <end position="233"/>
    </location>
</feature>
<keyword evidence="6" id="KW-0963">Cytoplasm</keyword>
<dbReference type="GO" id="GO:0006400">
    <property type="term" value="P:tRNA modification"/>
    <property type="evidence" value="ECO:0007669"/>
    <property type="project" value="UniProtKB-UniRule"/>
</dbReference>
<evidence type="ECO:0000256" key="6">
    <source>
        <dbReference type="HAMAP-Rule" id="MF_01161"/>
    </source>
</evidence>
<dbReference type="InterPro" id="IPR014729">
    <property type="entry name" value="Rossmann-like_a/b/a_fold"/>
</dbReference>
<evidence type="ECO:0000313" key="9">
    <source>
        <dbReference type="Proteomes" id="UP000531231"/>
    </source>
</evidence>
<dbReference type="CDD" id="cd01992">
    <property type="entry name" value="TilS_N"/>
    <property type="match status" value="1"/>
</dbReference>
<proteinExistence type="inferred from homology"/>
<name>A0A7W8AL76_9HYPH</name>
<dbReference type="NCBIfam" id="TIGR02432">
    <property type="entry name" value="lysidine_TilS_N"/>
    <property type="match status" value="1"/>
</dbReference>
<keyword evidence="1 6" id="KW-0436">Ligase</keyword>
<dbReference type="GO" id="GO:0005524">
    <property type="term" value="F:ATP binding"/>
    <property type="evidence" value="ECO:0007669"/>
    <property type="project" value="UniProtKB-UniRule"/>
</dbReference>
<dbReference type="AlphaFoldDB" id="A0A7W8AL76"/>
<keyword evidence="2 6" id="KW-0819">tRNA processing</keyword>
<dbReference type="InterPro" id="IPR011063">
    <property type="entry name" value="TilS/TtcA_N"/>
</dbReference>
<comment type="catalytic activity">
    <reaction evidence="5 6">
        <text>cytidine(34) in tRNA(Ile2) + L-lysine + ATP = lysidine(34) in tRNA(Ile2) + AMP + diphosphate + H(+)</text>
        <dbReference type="Rhea" id="RHEA:43744"/>
        <dbReference type="Rhea" id="RHEA-COMP:10625"/>
        <dbReference type="Rhea" id="RHEA-COMP:10670"/>
        <dbReference type="ChEBI" id="CHEBI:15378"/>
        <dbReference type="ChEBI" id="CHEBI:30616"/>
        <dbReference type="ChEBI" id="CHEBI:32551"/>
        <dbReference type="ChEBI" id="CHEBI:33019"/>
        <dbReference type="ChEBI" id="CHEBI:82748"/>
        <dbReference type="ChEBI" id="CHEBI:83665"/>
        <dbReference type="ChEBI" id="CHEBI:456215"/>
        <dbReference type="EC" id="6.3.4.19"/>
    </reaction>
</comment>
<sequence length="484" mass="53115">MQGTDVNAAKTAISDGGTATLMPDFLPRIFAGFDNALAGQHPSVMIVAVSGGSDSLALLLVARLYLQQRLPECRLVAVTVDHKLRAESADEAAGVAEFCKNIGIAHQILCWTGDKPVSGLASAARSARYDLLVQAACQHKADIILTGHTADDQVETYLMRREREGLAAGLAGAERGLAAMAVQTLLQTKVLLCRPLLDIWRDELRGFLSAHNIRWVDDPSNENPAYERPRVRQVAKMLDKPTLLQAIDAAAVQRRADNHRVADLLKQENSQIRLLAGDSLFLPAGWGASDRDIIPLTLGYLLAAIGGQAFLPALRDCAELTNWLDEPSIPAKQRKTLHRCVIEKSRHGTIIRRERRNLPVIPLQREEEALWDGRYHIRNEGTELLVIAALSEKQLSAYLQQHKIGTGEGKQGYFDRNSLLAAPAVFCDGVVTGFPALSGLVPQSSEVRIKRTLACFDRVLSGHDFEVAQVVKGLLTMPFNHNYR</sequence>